<keyword evidence="6" id="KW-1185">Reference proteome</keyword>
<sequence>MSLLEKNPEIGNTKVGELAKCFLWNPFFAIYLEDTLFHVLLLLSKHRVQVVPVIDRSHLQVIGFVTQTAVIQLLLRFDGLTWFDSIAEKQLTDFRFENESVSCVCGDESVAEVLHILFKSRIGVIAFIDRQTQRLIGSVRKNDVYLLMENDKIFHNRKIVTVEEFIHTETTNPDHDPTMDRDMGALLSAGMLQLQNKYLPRMDTPVTNKKTDTLKQAMKNVAGTKSDFSFQVDDLQRPQGILTSRDIILQFAPPSMNSNIDGGASLNWLLNRLVVRSKVEPLFAIIDAFT</sequence>
<proteinExistence type="predicted"/>
<evidence type="ECO:0000313" key="6">
    <source>
        <dbReference type="Proteomes" id="UP000436088"/>
    </source>
</evidence>
<comment type="caution">
    <text evidence="5">The sequence shown here is derived from an EMBL/GenBank/DDBJ whole genome shotgun (WGS) entry which is preliminary data.</text>
</comment>
<dbReference type="SMART" id="SM00116">
    <property type="entry name" value="CBS"/>
    <property type="match status" value="2"/>
</dbReference>
<keyword evidence="2 3" id="KW-0129">CBS domain</keyword>
<evidence type="ECO:0000256" key="2">
    <source>
        <dbReference type="ARBA" id="ARBA00023122"/>
    </source>
</evidence>
<gene>
    <name evidence="5" type="ORF">F3Y22_tig00110108pilonHSYRG00090</name>
</gene>
<evidence type="ECO:0000256" key="1">
    <source>
        <dbReference type="ARBA" id="ARBA00022737"/>
    </source>
</evidence>
<dbReference type="AlphaFoldDB" id="A0A6A3BIM9"/>
<dbReference type="SUPFAM" id="SSF54631">
    <property type="entry name" value="CBS-domain pair"/>
    <property type="match status" value="2"/>
</dbReference>
<accession>A0A6A3BIM9</accession>
<protein>
    <submittedName>
        <fullName evidence="5">Glucose-1-phosphate adenylyltransferase</fullName>
    </submittedName>
</protein>
<dbReference type="CDD" id="cd02205">
    <property type="entry name" value="CBS_pair_SF"/>
    <property type="match status" value="1"/>
</dbReference>
<organism evidence="5 6">
    <name type="scientific">Hibiscus syriacus</name>
    <name type="common">Rose of Sharon</name>
    <dbReference type="NCBI Taxonomy" id="106335"/>
    <lineage>
        <taxon>Eukaryota</taxon>
        <taxon>Viridiplantae</taxon>
        <taxon>Streptophyta</taxon>
        <taxon>Embryophyta</taxon>
        <taxon>Tracheophyta</taxon>
        <taxon>Spermatophyta</taxon>
        <taxon>Magnoliopsida</taxon>
        <taxon>eudicotyledons</taxon>
        <taxon>Gunneridae</taxon>
        <taxon>Pentapetalae</taxon>
        <taxon>rosids</taxon>
        <taxon>malvids</taxon>
        <taxon>Malvales</taxon>
        <taxon>Malvaceae</taxon>
        <taxon>Malvoideae</taxon>
        <taxon>Hibiscus</taxon>
    </lineage>
</organism>
<keyword evidence="5" id="KW-0548">Nucleotidyltransferase</keyword>
<dbReference type="Proteomes" id="UP000436088">
    <property type="component" value="Unassembled WGS sequence"/>
</dbReference>
<evidence type="ECO:0000313" key="5">
    <source>
        <dbReference type="EMBL" id="KAE8716886.1"/>
    </source>
</evidence>
<dbReference type="InterPro" id="IPR050511">
    <property type="entry name" value="AMPK_gamma/SDS23_families"/>
</dbReference>
<dbReference type="Pfam" id="PF00571">
    <property type="entry name" value="CBS"/>
    <property type="match status" value="1"/>
</dbReference>
<keyword evidence="5" id="KW-0808">Transferase</keyword>
<keyword evidence="1" id="KW-0677">Repeat</keyword>
<feature type="domain" description="CBS" evidence="4">
    <location>
        <begin position="23"/>
        <end position="85"/>
    </location>
</feature>
<dbReference type="PROSITE" id="PS51371">
    <property type="entry name" value="CBS"/>
    <property type="match status" value="1"/>
</dbReference>
<dbReference type="PANTHER" id="PTHR13780">
    <property type="entry name" value="AMP-ACTIVATED PROTEIN KINASE, GAMMA REGULATORY SUBUNIT"/>
    <property type="match status" value="1"/>
</dbReference>
<dbReference type="Gene3D" id="3.10.580.10">
    <property type="entry name" value="CBS-domain"/>
    <property type="match status" value="2"/>
</dbReference>
<dbReference type="InterPro" id="IPR000644">
    <property type="entry name" value="CBS_dom"/>
</dbReference>
<dbReference type="EMBL" id="VEPZ02000841">
    <property type="protein sequence ID" value="KAE8716886.1"/>
    <property type="molecule type" value="Genomic_DNA"/>
</dbReference>
<evidence type="ECO:0000259" key="4">
    <source>
        <dbReference type="PROSITE" id="PS51371"/>
    </source>
</evidence>
<evidence type="ECO:0000256" key="3">
    <source>
        <dbReference type="PROSITE-ProRule" id="PRU00703"/>
    </source>
</evidence>
<reference evidence="5" key="1">
    <citation type="submission" date="2019-09" db="EMBL/GenBank/DDBJ databases">
        <title>Draft genome information of white flower Hibiscus syriacus.</title>
        <authorList>
            <person name="Kim Y.-M."/>
        </authorList>
    </citation>
    <scope>NUCLEOTIDE SEQUENCE [LARGE SCALE GENOMIC DNA]</scope>
    <source>
        <strain evidence="5">YM2019G1</strain>
    </source>
</reference>
<dbReference type="GO" id="GO:0016779">
    <property type="term" value="F:nucleotidyltransferase activity"/>
    <property type="evidence" value="ECO:0007669"/>
    <property type="project" value="UniProtKB-KW"/>
</dbReference>
<name>A0A6A3BIM9_HIBSY</name>
<dbReference type="PANTHER" id="PTHR13780:SF124">
    <property type="entry name" value="OS01G0633400 PROTEIN"/>
    <property type="match status" value="1"/>
</dbReference>
<dbReference type="InterPro" id="IPR046342">
    <property type="entry name" value="CBS_dom_sf"/>
</dbReference>